<feature type="region of interest" description="Disordered" evidence="6">
    <location>
        <begin position="218"/>
        <end position="257"/>
    </location>
</feature>
<evidence type="ECO:0000256" key="3">
    <source>
        <dbReference type="ARBA" id="ARBA00022692"/>
    </source>
</evidence>
<dbReference type="SUPFAM" id="SSF103473">
    <property type="entry name" value="MFS general substrate transporter"/>
    <property type="match status" value="1"/>
</dbReference>
<comment type="subcellular location">
    <subcellularLocation>
        <location evidence="1">Cell membrane</location>
        <topology evidence="1">Multi-pass membrane protein</topology>
    </subcellularLocation>
</comment>
<keyword evidence="4 7" id="KW-1133">Transmembrane helix</keyword>
<evidence type="ECO:0000256" key="5">
    <source>
        <dbReference type="ARBA" id="ARBA00023136"/>
    </source>
</evidence>
<proteinExistence type="predicted"/>
<dbReference type="EMBL" id="JAVREL010000019">
    <property type="protein sequence ID" value="MDT0346258.1"/>
    <property type="molecule type" value="Genomic_DNA"/>
</dbReference>
<dbReference type="InterPro" id="IPR036259">
    <property type="entry name" value="MFS_trans_sf"/>
</dbReference>
<evidence type="ECO:0000313" key="9">
    <source>
        <dbReference type="Proteomes" id="UP001183246"/>
    </source>
</evidence>
<evidence type="ECO:0008006" key="10">
    <source>
        <dbReference type="Google" id="ProtNLM"/>
    </source>
</evidence>
<dbReference type="PANTHER" id="PTHR23513:SF11">
    <property type="entry name" value="STAPHYLOFERRIN A TRANSPORTER"/>
    <property type="match status" value="1"/>
</dbReference>
<feature type="transmembrane region" description="Helical" evidence="7">
    <location>
        <begin position="67"/>
        <end position="91"/>
    </location>
</feature>
<keyword evidence="2" id="KW-1003">Cell membrane</keyword>
<reference evidence="9" key="1">
    <citation type="submission" date="2023-07" db="EMBL/GenBank/DDBJ databases">
        <title>30 novel species of actinomycetes from the DSMZ collection.</title>
        <authorList>
            <person name="Nouioui I."/>
        </authorList>
    </citation>
    <scope>NUCLEOTIDE SEQUENCE [LARGE SCALE GENOMIC DNA]</scope>
    <source>
        <strain evidence="9">DSM 44938</strain>
    </source>
</reference>
<evidence type="ECO:0000313" key="8">
    <source>
        <dbReference type="EMBL" id="MDT0346258.1"/>
    </source>
</evidence>
<feature type="region of interest" description="Disordered" evidence="6">
    <location>
        <begin position="1"/>
        <end position="24"/>
    </location>
</feature>
<keyword evidence="5 7" id="KW-0472">Membrane</keyword>
<evidence type="ECO:0000256" key="7">
    <source>
        <dbReference type="SAM" id="Phobius"/>
    </source>
</evidence>
<evidence type="ECO:0000256" key="6">
    <source>
        <dbReference type="SAM" id="MobiDB-lite"/>
    </source>
</evidence>
<dbReference type="Gene3D" id="1.20.1250.20">
    <property type="entry name" value="MFS general substrate transporter like domains"/>
    <property type="match status" value="1"/>
</dbReference>
<organism evidence="8 9">
    <name type="scientific">Streptomyces litchfieldiae</name>
    <dbReference type="NCBI Taxonomy" id="3075543"/>
    <lineage>
        <taxon>Bacteria</taxon>
        <taxon>Bacillati</taxon>
        <taxon>Actinomycetota</taxon>
        <taxon>Actinomycetes</taxon>
        <taxon>Kitasatosporales</taxon>
        <taxon>Streptomycetaceae</taxon>
        <taxon>Streptomyces</taxon>
    </lineage>
</organism>
<feature type="transmembrane region" description="Helical" evidence="7">
    <location>
        <begin position="35"/>
        <end position="61"/>
    </location>
</feature>
<feature type="compositionally biased region" description="Low complexity" evidence="6">
    <location>
        <begin position="235"/>
        <end position="246"/>
    </location>
</feature>
<dbReference type="PANTHER" id="PTHR23513">
    <property type="entry name" value="INTEGRAL MEMBRANE EFFLUX PROTEIN-RELATED"/>
    <property type="match status" value="1"/>
</dbReference>
<name>A0ABU2MYA8_9ACTN</name>
<accession>A0ABU2MYA8</accession>
<keyword evidence="9" id="KW-1185">Reference proteome</keyword>
<sequence>MATLRDPLPPSRSRSAPGEATGARPRLTAVRRDRVIVVTTAAFMLFNVAEGMLLLVVGPWLVKNELAGGAASLGVLIAAMAAGEFAGAALAGSGRAGPASVRRIGLCQVGAALAILPVLDVSRPVVVGVGFFGVGLLSAPMTVWAQSLRMRRIPPELHGRSFATLRTLMQGTPPLGTAMAAPLLVHGGLGASVLVMTGLAGLPGLYLWAAFRDAPENAGTRGVERTPPGGLTVRDGPPGAGPDTPGSRPIASIGRDPGDFLKIRPFEIRPFAWPAPRCARRSRTSC</sequence>
<dbReference type="RefSeq" id="WP_311707380.1">
    <property type="nucleotide sequence ID" value="NZ_JAVREL010000019.1"/>
</dbReference>
<evidence type="ECO:0000256" key="2">
    <source>
        <dbReference type="ARBA" id="ARBA00022475"/>
    </source>
</evidence>
<evidence type="ECO:0000256" key="1">
    <source>
        <dbReference type="ARBA" id="ARBA00004651"/>
    </source>
</evidence>
<feature type="transmembrane region" description="Helical" evidence="7">
    <location>
        <begin position="125"/>
        <end position="145"/>
    </location>
</feature>
<comment type="caution">
    <text evidence="8">The sequence shown here is derived from an EMBL/GenBank/DDBJ whole genome shotgun (WGS) entry which is preliminary data.</text>
</comment>
<dbReference type="Proteomes" id="UP001183246">
    <property type="component" value="Unassembled WGS sequence"/>
</dbReference>
<evidence type="ECO:0000256" key="4">
    <source>
        <dbReference type="ARBA" id="ARBA00022989"/>
    </source>
</evidence>
<feature type="transmembrane region" description="Helical" evidence="7">
    <location>
        <begin position="191"/>
        <end position="211"/>
    </location>
</feature>
<protein>
    <recommendedName>
        <fullName evidence="10">MFS transporter</fullName>
    </recommendedName>
</protein>
<keyword evidence="3 7" id="KW-0812">Transmembrane</keyword>
<gene>
    <name evidence="8" type="ORF">RM590_27265</name>
</gene>